<reference evidence="8 9" key="1">
    <citation type="submission" date="2016-07" db="EMBL/GenBank/DDBJ databases">
        <title>Draft genome sequence of Prauserella muralis DSM 45305, isolated from a mould-covered wall in an indoor environment.</title>
        <authorList>
            <person name="Ruckert C."/>
            <person name="Albersmeier A."/>
            <person name="Jiang C.-L."/>
            <person name="Jiang Y."/>
            <person name="Kalinowski J."/>
            <person name="Schneider O."/>
            <person name="Winkler A."/>
            <person name="Zotchev S.B."/>
        </authorList>
    </citation>
    <scope>NUCLEOTIDE SEQUENCE [LARGE SCALE GENOMIC DNA]</scope>
    <source>
        <strain evidence="8 9">DSM 45305</strain>
    </source>
</reference>
<keyword evidence="3 6" id="KW-0479">Metal-binding</keyword>
<comment type="caution">
    <text evidence="8">The sequence shown here is derived from an EMBL/GenBank/DDBJ whole genome shotgun (WGS) entry which is preliminary data.</text>
</comment>
<organism evidence="8 9">
    <name type="scientific">Prauserella muralis</name>
    <dbReference type="NCBI Taxonomy" id="588067"/>
    <lineage>
        <taxon>Bacteria</taxon>
        <taxon>Bacillati</taxon>
        <taxon>Actinomycetota</taxon>
        <taxon>Actinomycetes</taxon>
        <taxon>Pseudonocardiales</taxon>
        <taxon>Pseudonocardiaceae</taxon>
        <taxon>Prauserella</taxon>
    </lineage>
</organism>
<evidence type="ECO:0000256" key="1">
    <source>
        <dbReference type="ARBA" id="ARBA00001947"/>
    </source>
</evidence>
<dbReference type="Pfam" id="PF08240">
    <property type="entry name" value="ADH_N"/>
    <property type="match status" value="1"/>
</dbReference>
<dbReference type="EMBL" id="MASW01000006">
    <property type="protein sequence ID" value="PXY21320.1"/>
    <property type="molecule type" value="Genomic_DNA"/>
</dbReference>
<evidence type="ECO:0000259" key="7">
    <source>
        <dbReference type="SMART" id="SM00829"/>
    </source>
</evidence>
<sequence length="338" mass="34554">MRAAVLHAAKDLRIEPRPVPRPGAGEALVAVESVGLCGSDLHYYLDGRNGTNELRAPAVLGHEIGGTVTALGAGVPDDLSGARVVVEPAVPCRTCPACIGGRYNLCPHGRCLGSPPTDGGLAEYVAVPATQLHRAPDPLPPHAVPLLEPLAVAVHALRRAHVEAGQSLLVTGAGPVGLLVTQVARAWGVSEIVVSDMDEDRLAVARELGASRAVHPGDLGGVRVARGIECSGAAAALPGLLAAVEPGGRAVLVGTLRAGDVPAPLGLVQRYEVDLVGTFRYAASFPPAVELVRRGAVNLTALAGTNFPLEDADEAFRHAASGAGLKTTIDCTIQGEQA</sequence>
<evidence type="ECO:0000256" key="6">
    <source>
        <dbReference type="RuleBase" id="RU361277"/>
    </source>
</evidence>
<evidence type="ECO:0000256" key="3">
    <source>
        <dbReference type="ARBA" id="ARBA00022723"/>
    </source>
</evidence>
<evidence type="ECO:0000313" key="8">
    <source>
        <dbReference type="EMBL" id="PXY21320.1"/>
    </source>
</evidence>
<accession>A0A2V4AZG1</accession>
<dbReference type="PANTHER" id="PTHR43161:SF9">
    <property type="entry name" value="SORBITOL DEHYDROGENASE"/>
    <property type="match status" value="1"/>
</dbReference>
<dbReference type="Gene3D" id="3.40.50.720">
    <property type="entry name" value="NAD(P)-binding Rossmann-like Domain"/>
    <property type="match status" value="1"/>
</dbReference>
<dbReference type="InterPro" id="IPR020843">
    <property type="entry name" value="ER"/>
</dbReference>
<evidence type="ECO:0000256" key="5">
    <source>
        <dbReference type="ARBA" id="ARBA00023002"/>
    </source>
</evidence>
<dbReference type="Pfam" id="PF00107">
    <property type="entry name" value="ADH_zinc_N"/>
    <property type="match status" value="1"/>
</dbReference>
<dbReference type="Proteomes" id="UP000249915">
    <property type="component" value="Unassembled WGS sequence"/>
</dbReference>
<dbReference type="GO" id="GO:0016491">
    <property type="term" value="F:oxidoreductase activity"/>
    <property type="evidence" value="ECO:0007669"/>
    <property type="project" value="UniProtKB-KW"/>
</dbReference>
<evidence type="ECO:0000256" key="2">
    <source>
        <dbReference type="ARBA" id="ARBA00008072"/>
    </source>
</evidence>
<dbReference type="InterPro" id="IPR013149">
    <property type="entry name" value="ADH-like_C"/>
</dbReference>
<dbReference type="PROSITE" id="PS00059">
    <property type="entry name" value="ADH_ZINC"/>
    <property type="match status" value="1"/>
</dbReference>
<dbReference type="SMART" id="SM00829">
    <property type="entry name" value="PKS_ER"/>
    <property type="match status" value="1"/>
</dbReference>
<comment type="cofactor">
    <cofactor evidence="1 6">
        <name>Zn(2+)</name>
        <dbReference type="ChEBI" id="CHEBI:29105"/>
    </cofactor>
</comment>
<name>A0A2V4AZG1_9PSEU</name>
<evidence type="ECO:0000313" key="9">
    <source>
        <dbReference type="Proteomes" id="UP000249915"/>
    </source>
</evidence>
<proteinExistence type="inferred from homology"/>
<dbReference type="InterPro" id="IPR002328">
    <property type="entry name" value="ADH_Zn_CS"/>
</dbReference>
<dbReference type="InterPro" id="IPR013154">
    <property type="entry name" value="ADH-like_N"/>
</dbReference>
<dbReference type="InterPro" id="IPR011032">
    <property type="entry name" value="GroES-like_sf"/>
</dbReference>
<dbReference type="Gene3D" id="3.90.180.10">
    <property type="entry name" value="Medium-chain alcohol dehydrogenases, catalytic domain"/>
    <property type="match status" value="1"/>
</dbReference>
<comment type="similarity">
    <text evidence="2 6">Belongs to the zinc-containing alcohol dehydrogenase family.</text>
</comment>
<gene>
    <name evidence="8" type="ORF">BAY60_28175</name>
</gene>
<keyword evidence="9" id="KW-1185">Reference proteome</keyword>
<dbReference type="InterPro" id="IPR036291">
    <property type="entry name" value="NAD(P)-bd_dom_sf"/>
</dbReference>
<dbReference type="AlphaFoldDB" id="A0A2V4AZG1"/>
<protein>
    <recommendedName>
        <fullName evidence="7">Enoyl reductase (ER) domain-containing protein</fullName>
    </recommendedName>
</protein>
<dbReference type="SUPFAM" id="SSF51735">
    <property type="entry name" value="NAD(P)-binding Rossmann-fold domains"/>
    <property type="match status" value="1"/>
</dbReference>
<feature type="domain" description="Enoyl reductase (ER)" evidence="7">
    <location>
        <begin position="7"/>
        <end position="329"/>
    </location>
</feature>
<evidence type="ECO:0000256" key="4">
    <source>
        <dbReference type="ARBA" id="ARBA00022833"/>
    </source>
</evidence>
<dbReference type="GO" id="GO:0008270">
    <property type="term" value="F:zinc ion binding"/>
    <property type="evidence" value="ECO:0007669"/>
    <property type="project" value="InterPro"/>
</dbReference>
<dbReference type="PANTHER" id="PTHR43161">
    <property type="entry name" value="SORBITOL DEHYDROGENASE"/>
    <property type="match status" value="1"/>
</dbReference>
<keyword evidence="4 6" id="KW-0862">Zinc</keyword>
<dbReference type="SUPFAM" id="SSF50129">
    <property type="entry name" value="GroES-like"/>
    <property type="match status" value="1"/>
</dbReference>
<keyword evidence="5" id="KW-0560">Oxidoreductase</keyword>